<dbReference type="STRING" id="860235.AOZ06_16635"/>
<evidence type="ECO:0000313" key="4">
    <source>
        <dbReference type="Proteomes" id="UP000063699"/>
    </source>
</evidence>
<dbReference type="GO" id="GO:0008236">
    <property type="term" value="F:serine-type peptidase activity"/>
    <property type="evidence" value="ECO:0007669"/>
    <property type="project" value="InterPro"/>
</dbReference>
<feature type="domain" description="Peptidase S9 prolyl oligopeptidase catalytic" evidence="2">
    <location>
        <begin position="99"/>
        <end position="160"/>
    </location>
</feature>
<dbReference type="InterPro" id="IPR001375">
    <property type="entry name" value="Peptidase_S9_cat"/>
</dbReference>
<evidence type="ECO:0000313" key="3">
    <source>
        <dbReference type="EMBL" id="ALG14838.1"/>
    </source>
</evidence>
<dbReference type="Gene3D" id="3.40.50.1820">
    <property type="entry name" value="alpha/beta hydrolase"/>
    <property type="match status" value="1"/>
</dbReference>
<sequence length="453" mass="48485">MALLLVVGSLLAGAATAATASGSGRRTLTGSIDGAQYLIEVPRRWNGTLMLFSHPYYTEGVGGNIGLANRPETQKWLLDHGYALAASDFTGRYGFAVEQGMKDQIALLDFFTANVGTPRRTIATGSSMGGAISTLLIERYPRRFAGAVAMCGPLDFQGTWNVLLDVNFAVRTLLAEPGQAIDLVRPRDPQAGTDALLRAVEKAQTTPEGRAKLALAGAIGNVTSWNSAVQARPTELAARLRQQAAVITGAHVYTFGPNARADLERRAGGNPSWNVGVDYTRQLARSTERDLVRQAYAAAPGASLHADLAALAAAPRIAPDPRAMSYMYRNVVAKGTAPAPVITMHNTGDGGALPENERWYAARVSDPNRLRQTYVNRGSHCAFTAAEEIVALRGLLSRIDTGRWPATNPARLNAEAGQLGPEHHKVFDYPHGDAPSVPSFVEFRPSNHPRSTP</sequence>
<feature type="chain" id="PRO_5006036153" description="Peptidase S9 prolyl oligopeptidase catalytic domain-containing protein" evidence="1">
    <location>
        <begin position="21"/>
        <end position="453"/>
    </location>
</feature>
<gene>
    <name evidence="3" type="ORF">AOZ06_16635</name>
</gene>
<dbReference type="SUPFAM" id="SSF53474">
    <property type="entry name" value="alpha/beta-Hydrolases"/>
    <property type="match status" value="1"/>
</dbReference>
<evidence type="ECO:0000256" key="1">
    <source>
        <dbReference type="SAM" id="SignalP"/>
    </source>
</evidence>
<feature type="signal peptide" evidence="1">
    <location>
        <begin position="1"/>
        <end position="20"/>
    </location>
</feature>
<protein>
    <recommendedName>
        <fullName evidence="2">Peptidase S9 prolyl oligopeptidase catalytic domain-containing protein</fullName>
    </recommendedName>
</protein>
<dbReference type="Proteomes" id="UP000063699">
    <property type="component" value="Chromosome"/>
</dbReference>
<dbReference type="KEGG" id="kphy:AOZ06_16635"/>
<name>A0A0N9IHJ7_9PSEU</name>
<dbReference type="Pfam" id="PF00326">
    <property type="entry name" value="Peptidase_S9"/>
    <property type="match status" value="1"/>
</dbReference>
<proteinExistence type="predicted"/>
<reference evidence="3 4" key="1">
    <citation type="submission" date="2015-07" db="EMBL/GenBank/DDBJ databases">
        <title>Genome sequencing of Kibdelosporangium phytohabitans.</title>
        <authorList>
            <person name="Qin S."/>
            <person name="Xing K."/>
        </authorList>
    </citation>
    <scope>NUCLEOTIDE SEQUENCE [LARGE SCALE GENOMIC DNA]</scope>
    <source>
        <strain evidence="3 4">KLBMP1111</strain>
    </source>
</reference>
<accession>A0A0N9IHJ7</accession>
<dbReference type="AlphaFoldDB" id="A0A0N9IHJ7"/>
<dbReference type="EMBL" id="CP012752">
    <property type="protein sequence ID" value="ALG14838.1"/>
    <property type="molecule type" value="Genomic_DNA"/>
</dbReference>
<organism evidence="3 4">
    <name type="scientific">Kibdelosporangium phytohabitans</name>
    <dbReference type="NCBI Taxonomy" id="860235"/>
    <lineage>
        <taxon>Bacteria</taxon>
        <taxon>Bacillati</taxon>
        <taxon>Actinomycetota</taxon>
        <taxon>Actinomycetes</taxon>
        <taxon>Pseudonocardiales</taxon>
        <taxon>Pseudonocardiaceae</taxon>
        <taxon>Kibdelosporangium</taxon>
    </lineage>
</organism>
<evidence type="ECO:0000259" key="2">
    <source>
        <dbReference type="Pfam" id="PF00326"/>
    </source>
</evidence>
<dbReference type="GO" id="GO:0006508">
    <property type="term" value="P:proteolysis"/>
    <property type="evidence" value="ECO:0007669"/>
    <property type="project" value="InterPro"/>
</dbReference>
<keyword evidence="4" id="KW-1185">Reference proteome</keyword>
<keyword evidence="1" id="KW-0732">Signal</keyword>
<dbReference type="InterPro" id="IPR029058">
    <property type="entry name" value="AB_hydrolase_fold"/>
</dbReference>